<dbReference type="PANTHER" id="PTHR43228:SF1">
    <property type="entry name" value="TWO-COMPONENT RESPONSE REGULATOR ARR22"/>
    <property type="match status" value="1"/>
</dbReference>
<proteinExistence type="predicted"/>
<organism evidence="3 4">
    <name type="scientific">Brevibacillus reuszeri</name>
    <dbReference type="NCBI Taxonomy" id="54915"/>
    <lineage>
        <taxon>Bacteria</taxon>
        <taxon>Bacillati</taxon>
        <taxon>Bacillota</taxon>
        <taxon>Bacilli</taxon>
        <taxon>Bacillales</taxon>
        <taxon>Paenibacillaceae</taxon>
        <taxon>Brevibacillus</taxon>
    </lineage>
</organism>
<protein>
    <submittedName>
        <fullName evidence="3">Chemotaxis protein CheY</fullName>
    </submittedName>
</protein>
<reference evidence="4" key="1">
    <citation type="submission" date="2015-07" db="EMBL/GenBank/DDBJ databases">
        <title>Genome sequencing project for genomic taxonomy and phylogenomics of Bacillus-like bacteria.</title>
        <authorList>
            <person name="Liu B."/>
            <person name="Wang J."/>
            <person name="Zhu Y."/>
            <person name="Liu G."/>
            <person name="Chen Q."/>
            <person name="Chen Z."/>
            <person name="Lan J."/>
            <person name="Che J."/>
            <person name="Ge C."/>
            <person name="Shi H."/>
            <person name="Pan Z."/>
            <person name="Liu X."/>
        </authorList>
    </citation>
    <scope>NUCLEOTIDE SEQUENCE [LARGE SCALE GENOMIC DNA]</scope>
    <source>
        <strain evidence="4">DSM 9887</strain>
    </source>
</reference>
<dbReference type="PANTHER" id="PTHR43228">
    <property type="entry name" value="TWO-COMPONENT RESPONSE REGULATOR"/>
    <property type="match status" value="1"/>
</dbReference>
<evidence type="ECO:0000256" key="1">
    <source>
        <dbReference type="PROSITE-ProRule" id="PRU00169"/>
    </source>
</evidence>
<dbReference type="SUPFAM" id="SSF52172">
    <property type="entry name" value="CheY-like"/>
    <property type="match status" value="1"/>
</dbReference>
<evidence type="ECO:0000313" key="3">
    <source>
        <dbReference type="EMBL" id="KNB71872.1"/>
    </source>
</evidence>
<dbReference type="PROSITE" id="PS50110">
    <property type="entry name" value="RESPONSE_REGULATORY"/>
    <property type="match status" value="1"/>
</dbReference>
<feature type="domain" description="Response regulatory" evidence="2">
    <location>
        <begin position="3"/>
        <end position="118"/>
    </location>
</feature>
<dbReference type="SMART" id="SM00448">
    <property type="entry name" value="REC"/>
    <property type="match status" value="1"/>
</dbReference>
<dbReference type="CDD" id="cd17542">
    <property type="entry name" value="REC_CheY"/>
    <property type="match status" value="1"/>
</dbReference>
<gene>
    <name evidence="3" type="ORF">ADS79_24320</name>
</gene>
<dbReference type="InterPro" id="IPR052048">
    <property type="entry name" value="ST_Response_Regulator"/>
</dbReference>
<dbReference type="GO" id="GO:0000160">
    <property type="term" value="P:phosphorelay signal transduction system"/>
    <property type="evidence" value="ECO:0007669"/>
    <property type="project" value="InterPro"/>
</dbReference>
<comment type="caution">
    <text evidence="3">The sequence shown here is derived from an EMBL/GenBank/DDBJ whole genome shotgun (WGS) entry which is preliminary data.</text>
</comment>
<keyword evidence="1" id="KW-0597">Phosphoprotein</keyword>
<dbReference type="RefSeq" id="WP_049740914.1">
    <property type="nucleotide sequence ID" value="NZ_BJON01000005.1"/>
</dbReference>
<dbReference type="Gene3D" id="3.40.50.2300">
    <property type="match status" value="1"/>
</dbReference>
<dbReference type="EMBL" id="LGIQ01000009">
    <property type="protein sequence ID" value="KNB71872.1"/>
    <property type="molecule type" value="Genomic_DNA"/>
</dbReference>
<evidence type="ECO:0000313" key="4">
    <source>
        <dbReference type="Proteomes" id="UP000036834"/>
    </source>
</evidence>
<dbReference type="PATRIC" id="fig|54915.3.peg.4007"/>
<name>A0A0K9YTB1_9BACL</name>
<dbReference type="STRING" id="54915.ADS79_24320"/>
<sequence>MKRIMIVDDAAFMRGILKDTILKTGCDVVAEAKNGEEAVMLYKQFKPDLVTMDITLPGMDGITALKEIRAYDPKAKVIMCSAMGQQVMVVNALQAGAKDFLVKPFLSERVKDSIMKVLAI</sequence>
<feature type="modified residue" description="4-aspartylphosphate" evidence="1">
    <location>
        <position position="53"/>
    </location>
</feature>
<dbReference type="InterPro" id="IPR001789">
    <property type="entry name" value="Sig_transdc_resp-reg_receiver"/>
</dbReference>
<dbReference type="AlphaFoldDB" id="A0A0K9YTB1"/>
<dbReference type="Proteomes" id="UP000036834">
    <property type="component" value="Unassembled WGS sequence"/>
</dbReference>
<dbReference type="InterPro" id="IPR011006">
    <property type="entry name" value="CheY-like_superfamily"/>
</dbReference>
<dbReference type="OrthoDB" id="9790669at2"/>
<dbReference type="Pfam" id="PF00072">
    <property type="entry name" value="Response_reg"/>
    <property type="match status" value="1"/>
</dbReference>
<accession>A0A0K9YTB1</accession>
<evidence type="ECO:0000259" key="2">
    <source>
        <dbReference type="PROSITE" id="PS50110"/>
    </source>
</evidence>